<name>A0A846ZNL4_9GAMM</name>
<dbReference type="Proteomes" id="UP000541636">
    <property type="component" value="Unassembled WGS sequence"/>
</dbReference>
<evidence type="ECO:0000313" key="4">
    <source>
        <dbReference type="Proteomes" id="UP000541636"/>
    </source>
</evidence>
<dbReference type="EMBL" id="JAAZQD010000004">
    <property type="protein sequence ID" value="NKZ39586.1"/>
    <property type="molecule type" value="Genomic_DNA"/>
</dbReference>
<sequence>MRTIYHAESMIDAHLVKDALEHEEIPAFIAGEHLIGGVGQLPARDFITVAVPDSCIERAAPIVKRIEAQLSEARRSAAEDPGWGDSTLPAGT</sequence>
<evidence type="ECO:0000259" key="2">
    <source>
        <dbReference type="Pfam" id="PF09413"/>
    </source>
</evidence>
<comment type="caution">
    <text evidence="3">The sequence shown here is derived from an EMBL/GenBank/DDBJ whole genome shotgun (WGS) entry which is preliminary data.</text>
</comment>
<evidence type="ECO:0000313" key="3">
    <source>
        <dbReference type="EMBL" id="NKZ39586.1"/>
    </source>
</evidence>
<keyword evidence="4" id="KW-1185">Reference proteome</keyword>
<gene>
    <name evidence="3" type="ORF">HF690_11565</name>
</gene>
<dbReference type="RefSeq" id="WP_168609542.1">
    <property type="nucleotide sequence ID" value="NZ_JAAZQD010000004.1"/>
</dbReference>
<feature type="region of interest" description="Disordered" evidence="1">
    <location>
        <begin position="73"/>
        <end position="92"/>
    </location>
</feature>
<evidence type="ECO:0000256" key="1">
    <source>
        <dbReference type="SAM" id="MobiDB-lite"/>
    </source>
</evidence>
<dbReference type="Pfam" id="PF09413">
    <property type="entry name" value="DUF2007"/>
    <property type="match status" value="1"/>
</dbReference>
<protein>
    <submittedName>
        <fullName evidence="3">DUF2007 domain-containing protein</fullName>
    </submittedName>
</protein>
<dbReference type="InterPro" id="IPR018551">
    <property type="entry name" value="DUF2007"/>
</dbReference>
<proteinExistence type="predicted"/>
<organism evidence="3 4">
    <name type="scientific">Oleiagrimonas citrea</name>
    <dbReference type="NCBI Taxonomy" id="1665687"/>
    <lineage>
        <taxon>Bacteria</taxon>
        <taxon>Pseudomonadati</taxon>
        <taxon>Pseudomonadota</taxon>
        <taxon>Gammaproteobacteria</taxon>
        <taxon>Lysobacterales</taxon>
        <taxon>Rhodanobacteraceae</taxon>
        <taxon>Oleiagrimonas</taxon>
    </lineage>
</organism>
<feature type="domain" description="DUF2007" evidence="2">
    <location>
        <begin position="1"/>
        <end position="67"/>
    </location>
</feature>
<accession>A0A846ZNL4</accession>
<reference evidence="3 4" key="1">
    <citation type="journal article" date="2017" name="Int. J. Syst. Evol. Microbiol.">
        <title>Oleiagrimonas citrea sp. nov., a marine bacterium isolated from tidal flat sediment and emended description of the genus Oleiagrimonas Fang et al. 2015 and Oleiagrimonas soli.</title>
        <authorList>
            <person name="Yang S.H."/>
            <person name="Seo H.S."/>
            <person name="Seong C.N."/>
            <person name="Kwon K.K."/>
        </authorList>
    </citation>
    <scope>NUCLEOTIDE SEQUENCE [LARGE SCALE GENOMIC DNA]</scope>
    <source>
        <strain evidence="3 4">MEBiC09124</strain>
    </source>
</reference>
<dbReference type="Gene3D" id="3.30.70.790">
    <property type="entry name" value="UreE, C-terminal domain"/>
    <property type="match status" value="1"/>
</dbReference>
<dbReference type="AlphaFoldDB" id="A0A846ZNL4"/>